<dbReference type="PROSITE" id="PS00012">
    <property type="entry name" value="PHOSPHOPANTETHEINE"/>
    <property type="match status" value="1"/>
</dbReference>
<evidence type="ECO:0000256" key="6">
    <source>
        <dbReference type="ARBA" id="ARBA00023160"/>
    </source>
</evidence>
<keyword evidence="1" id="KW-0596">Phosphopantetheine</keyword>
<evidence type="ECO:0000256" key="3">
    <source>
        <dbReference type="ARBA" id="ARBA00022553"/>
    </source>
</evidence>
<keyword evidence="2" id="KW-0444">Lipid biosynthesis</keyword>
<dbReference type="GO" id="GO:0005829">
    <property type="term" value="C:cytosol"/>
    <property type="evidence" value="ECO:0007669"/>
    <property type="project" value="TreeGrafter"/>
</dbReference>
<dbReference type="GO" id="GO:0000035">
    <property type="term" value="F:acyl binding"/>
    <property type="evidence" value="ECO:0007669"/>
    <property type="project" value="TreeGrafter"/>
</dbReference>
<comment type="caution">
    <text evidence="8">The sequence shown here is derived from an EMBL/GenBank/DDBJ whole genome shotgun (WGS) entry which is preliminary data.</text>
</comment>
<dbReference type="PANTHER" id="PTHR20863">
    <property type="entry name" value="ACYL CARRIER PROTEIN"/>
    <property type="match status" value="1"/>
</dbReference>
<evidence type="ECO:0000313" key="8">
    <source>
        <dbReference type="EMBL" id="MPN19602.1"/>
    </source>
</evidence>
<dbReference type="GO" id="GO:0016020">
    <property type="term" value="C:membrane"/>
    <property type="evidence" value="ECO:0007669"/>
    <property type="project" value="GOC"/>
</dbReference>
<dbReference type="AlphaFoldDB" id="A0A645G0Z5"/>
<evidence type="ECO:0000256" key="5">
    <source>
        <dbReference type="ARBA" id="ARBA00023098"/>
    </source>
</evidence>
<reference evidence="8" key="1">
    <citation type="submission" date="2019-08" db="EMBL/GenBank/DDBJ databases">
        <authorList>
            <person name="Kucharzyk K."/>
            <person name="Murdoch R.W."/>
            <person name="Higgins S."/>
            <person name="Loffler F."/>
        </authorList>
    </citation>
    <scope>NUCLEOTIDE SEQUENCE</scope>
</reference>
<dbReference type="GO" id="GO:0009245">
    <property type="term" value="P:lipid A biosynthetic process"/>
    <property type="evidence" value="ECO:0007669"/>
    <property type="project" value="TreeGrafter"/>
</dbReference>
<evidence type="ECO:0000256" key="4">
    <source>
        <dbReference type="ARBA" id="ARBA00022832"/>
    </source>
</evidence>
<gene>
    <name evidence="8" type="primary">acpP_76</name>
    <name evidence="8" type="ORF">SDC9_166974</name>
</gene>
<feature type="domain" description="Carrier" evidence="7">
    <location>
        <begin position="1"/>
        <end position="73"/>
    </location>
</feature>
<evidence type="ECO:0000259" key="7">
    <source>
        <dbReference type="PROSITE" id="PS50075"/>
    </source>
</evidence>
<dbReference type="PANTHER" id="PTHR20863:SF76">
    <property type="entry name" value="CARRIER DOMAIN-CONTAINING PROTEIN"/>
    <property type="match status" value="1"/>
</dbReference>
<dbReference type="SUPFAM" id="SSF47336">
    <property type="entry name" value="ACP-like"/>
    <property type="match status" value="1"/>
</dbReference>
<dbReference type="GO" id="GO:0000036">
    <property type="term" value="F:acyl carrier activity"/>
    <property type="evidence" value="ECO:0007669"/>
    <property type="project" value="TreeGrafter"/>
</dbReference>
<dbReference type="InterPro" id="IPR036736">
    <property type="entry name" value="ACP-like_sf"/>
</dbReference>
<name>A0A645G0Z5_9ZZZZ</name>
<organism evidence="8">
    <name type="scientific">bioreactor metagenome</name>
    <dbReference type="NCBI Taxonomy" id="1076179"/>
    <lineage>
        <taxon>unclassified sequences</taxon>
        <taxon>metagenomes</taxon>
        <taxon>ecological metagenomes</taxon>
    </lineage>
</organism>
<protein>
    <submittedName>
        <fullName evidence="8">Acyl carrier protein</fullName>
    </submittedName>
</protein>
<proteinExistence type="inferred from homology"/>
<dbReference type="EMBL" id="VSSQ01067192">
    <property type="protein sequence ID" value="MPN19602.1"/>
    <property type="molecule type" value="Genomic_DNA"/>
</dbReference>
<dbReference type="Pfam" id="PF00550">
    <property type="entry name" value="PP-binding"/>
    <property type="match status" value="1"/>
</dbReference>
<dbReference type="PROSITE" id="PS50075">
    <property type="entry name" value="CARRIER"/>
    <property type="match status" value="1"/>
</dbReference>
<dbReference type="InterPro" id="IPR003231">
    <property type="entry name" value="ACP"/>
</dbReference>
<dbReference type="Gene3D" id="1.10.1200.10">
    <property type="entry name" value="ACP-like"/>
    <property type="match status" value="1"/>
</dbReference>
<dbReference type="InterPro" id="IPR006162">
    <property type="entry name" value="Ppantetheine_attach_site"/>
</dbReference>
<accession>A0A645G0Z5</accession>
<sequence length="74" mass="8316">MVLEKVAKIIAERIDCDASTIQNETKFEELGIDSLEVIELLMSMEEEFGTEIELEGTKLTTVADLVQLIESKLQ</sequence>
<dbReference type="NCBIfam" id="NF002150">
    <property type="entry name" value="PRK00982.1-4"/>
    <property type="match status" value="1"/>
</dbReference>
<keyword evidence="4" id="KW-0276">Fatty acid metabolism</keyword>
<evidence type="ECO:0000256" key="2">
    <source>
        <dbReference type="ARBA" id="ARBA00022516"/>
    </source>
</evidence>
<keyword evidence="3" id="KW-0597">Phosphoprotein</keyword>
<keyword evidence="6" id="KW-0275">Fatty acid biosynthesis</keyword>
<dbReference type="HAMAP" id="MF_01217">
    <property type="entry name" value="Acyl_carrier"/>
    <property type="match status" value="1"/>
</dbReference>
<evidence type="ECO:0000256" key="1">
    <source>
        <dbReference type="ARBA" id="ARBA00022450"/>
    </source>
</evidence>
<dbReference type="InterPro" id="IPR009081">
    <property type="entry name" value="PP-bd_ACP"/>
</dbReference>
<keyword evidence="5" id="KW-0443">Lipid metabolism</keyword>